<dbReference type="EMBL" id="BOPF01000040">
    <property type="protein sequence ID" value="GIJ50898.1"/>
    <property type="molecule type" value="Genomic_DNA"/>
</dbReference>
<proteinExistence type="predicted"/>
<evidence type="ECO:0000256" key="1">
    <source>
        <dbReference type="SAM" id="Phobius"/>
    </source>
</evidence>
<name>A0A8J3YUR9_9ACTN</name>
<organism evidence="2 3">
    <name type="scientific">Virgisporangium aliadipatigenens</name>
    <dbReference type="NCBI Taxonomy" id="741659"/>
    <lineage>
        <taxon>Bacteria</taxon>
        <taxon>Bacillati</taxon>
        <taxon>Actinomycetota</taxon>
        <taxon>Actinomycetes</taxon>
        <taxon>Micromonosporales</taxon>
        <taxon>Micromonosporaceae</taxon>
        <taxon>Virgisporangium</taxon>
    </lineage>
</organism>
<dbReference type="InterPro" id="IPR052534">
    <property type="entry name" value="Extracell_DNA_Util/SecSys_Comp"/>
</dbReference>
<keyword evidence="1" id="KW-0812">Transmembrane</keyword>
<dbReference type="PANTHER" id="PTHR40278">
    <property type="entry name" value="DNA UTILIZATION PROTEIN HOFN"/>
    <property type="match status" value="1"/>
</dbReference>
<dbReference type="Proteomes" id="UP000619260">
    <property type="component" value="Unassembled WGS sequence"/>
</dbReference>
<dbReference type="PANTHER" id="PTHR40278:SF1">
    <property type="entry name" value="DNA UTILIZATION PROTEIN HOFN"/>
    <property type="match status" value="1"/>
</dbReference>
<keyword evidence="1" id="KW-0472">Membrane</keyword>
<sequence length="236" mass="25211">MTMLMPEQQMMTLHIGRELPLLPIAADLMPPEIVDDRRDKRVRTLVIILVVVLTAVMGGWYSIARFQTGEAEENLANAKAEVQKRTDAQKEFAELTDTKNSSKQIEDQLKVLMADDLQWADLFAEIRSRVPAGVDISALNGGVAAGGVQQNSGGLPKTYTEKQIGFVRIAGTAKNKDQIAAFSDALESVKGLGNPMVNEVTGSTGAAVTFSITVDLTAAALGGRFTPPSAAPSPSK</sequence>
<reference evidence="2" key="1">
    <citation type="submission" date="2021-01" db="EMBL/GenBank/DDBJ databases">
        <title>Whole genome shotgun sequence of Virgisporangium aliadipatigenens NBRC 105644.</title>
        <authorList>
            <person name="Komaki H."/>
            <person name="Tamura T."/>
        </authorList>
    </citation>
    <scope>NUCLEOTIDE SEQUENCE</scope>
    <source>
        <strain evidence="2">NBRC 105644</strain>
    </source>
</reference>
<dbReference type="AlphaFoldDB" id="A0A8J3YUR9"/>
<dbReference type="RefSeq" id="WP_203904316.1">
    <property type="nucleotide sequence ID" value="NZ_BOPF01000040.1"/>
</dbReference>
<keyword evidence="1" id="KW-1133">Transmembrane helix</keyword>
<keyword evidence="3" id="KW-1185">Reference proteome</keyword>
<protein>
    <submittedName>
        <fullName evidence="2">Uncharacterized protein</fullName>
    </submittedName>
</protein>
<gene>
    <name evidence="2" type="ORF">Val02_77840</name>
</gene>
<comment type="caution">
    <text evidence="2">The sequence shown here is derived from an EMBL/GenBank/DDBJ whole genome shotgun (WGS) entry which is preliminary data.</text>
</comment>
<evidence type="ECO:0000313" key="2">
    <source>
        <dbReference type="EMBL" id="GIJ50898.1"/>
    </source>
</evidence>
<accession>A0A8J3YUR9</accession>
<evidence type="ECO:0000313" key="3">
    <source>
        <dbReference type="Proteomes" id="UP000619260"/>
    </source>
</evidence>
<feature type="transmembrane region" description="Helical" evidence="1">
    <location>
        <begin position="45"/>
        <end position="63"/>
    </location>
</feature>